<dbReference type="Pfam" id="PF00990">
    <property type="entry name" value="GGDEF"/>
    <property type="match status" value="1"/>
</dbReference>
<dbReference type="RefSeq" id="WP_015750791.1">
    <property type="nucleotide sequence ID" value="NC_013223.1"/>
</dbReference>
<proteinExistence type="predicted"/>
<dbReference type="HOGENOM" id="CLU_025182_2_0_7"/>
<dbReference type="eggNOG" id="COG3706">
    <property type="taxonomic scope" value="Bacteria"/>
</dbReference>
<dbReference type="STRING" id="485915.Dret_0330"/>
<dbReference type="NCBIfam" id="TIGR00254">
    <property type="entry name" value="GGDEF"/>
    <property type="match status" value="1"/>
</dbReference>
<dbReference type="Proteomes" id="UP000001052">
    <property type="component" value="Chromosome"/>
</dbReference>
<keyword evidence="5" id="KW-1185">Reference proteome</keyword>
<dbReference type="PANTHER" id="PTHR46663">
    <property type="entry name" value="DIGUANYLATE CYCLASE DGCT-RELATED"/>
    <property type="match status" value="1"/>
</dbReference>
<reference evidence="4 5" key="2">
    <citation type="journal article" date="2010" name="Stand. Genomic Sci.">
        <title>Complete genome sequence of Desulfohalobium retbaense type strain (HR(100)).</title>
        <authorList>
            <person name="Spring S."/>
            <person name="Nolan M."/>
            <person name="Lapidus A."/>
            <person name="Glavina Del Rio T."/>
            <person name="Copeland A."/>
            <person name="Tice H."/>
            <person name="Cheng J.F."/>
            <person name="Lucas S."/>
            <person name="Land M."/>
            <person name="Chen F."/>
            <person name="Bruce D."/>
            <person name="Goodwin L."/>
            <person name="Pitluck S."/>
            <person name="Ivanova N."/>
            <person name="Mavromatis K."/>
            <person name="Mikhailova N."/>
            <person name="Pati A."/>
            <person name="Chen A."/>
            <person name="Palaniappan K."/>
            <person name="Hauser L."/>
            <person name="Chang Y.J."/>
            <person name="Jeffries C.D."/>
            <person name="Munk C."/>
            <person name="Kiss H."/>
            <person name="Chain P."/>
            <person name="Han C."/>
            <person name="Brettin T."/>
            <person name="Detter J.C."/>
            <person name="Schuler E."/>
            <person name="Goker M."/>
            <person name="Rohde M."/>
            <person name="Bristow J."/>
            <person name="Eisen J.A."/>
            <person name="Markowitz V."/>
            <person name="Hugenholtz P."/>
            <person name="Kyrpides N.C."/>
            <person name="Klenk H.P."/>
        </authorList>
    </citation>
    <scope>NUCLEOTIDE SEQUENCE [LARGE SCALE GENOMIC DNA]</scope>
    <source>
        <strain evidence="4 5">DSM 5692</strain>
    </source>
</reference>
<keyword evidence="1" id="KW-1133">Transmembrane helix</keyword>
<dbReference type="PROSITE" id="PS50887">
    <property type="entry name" value="GGDEF"/>
    <property type="match status" value="1"/>
</dbReference>
<feature type="transmembrane region" description="Helical" evidence="1">
    <location>
        <begin position="39"/>
        <end position="59"/>
    </location>
</feature>
<keyword evidence="1" id="KW-0812">Transmembrane</keyword>
<sequence length="531" mass="60155">MLDLAALYQFGFLSYFYFFASSIAIALTFLLWRRRTLIGAWYLMWFEVAVAAWSCAAAFELAATVVPLKIWWTQISYVGVTSAPVFFFLFAAEFGQQSHWLSTQRIAALFILPAFFLFAAATNQFHGLIWQEVWMRPESFWAMYEHGPLFWALVVYEYSLLVAGIVFLLQAQRLFPDFYRIQNTFLLIGVLLPLAGNLVDVFGFTPLPGLNWTPMSFALSGVILALGILCFRVLDVVPIARKQVIDAMSEGVAAVDNSGRIVDANPAACQFLQSDVAGLIGMRARDVFAPWYATLVVMEPGSGSVEIRLPYGFKEMSWLEIERSEIRDARGRLWGQLVLMRDVSERKEAESRLLQMAATDELTGLYNRRRFFELARGEFNRAKRYSSPMTILLLDIDYFKRINDEYGHDAGDTALRCIVSMIASQLRSLDVLARLGGEEFVALLPETHQFDAERIAERIRSEIESTAINLFETTLFVTVSIGVAGYSKEMQDVGELINRADEAMYRAKRDGRNQVCLATPRNLVQSKTRLT</sequence>
<reference evidence="5" key="1">
    <citation type="submission" date="2009-09" db="EMBL/GenBank/DDBJ databases">
        <title>The complete chromosome of Desulfohalobium retbaense DSM 5692.</title>
        <authorList>
            <consortium name="US DOE Joint Genome Institute (JGI-PGF)"/>
            <person name="Lucas S."/>
            <person name="Copeland A."/>
            <person name="Lapidus A."/>
            <person name="Glavina del Rio T."/>
            <person name="Dalin E."/>
            <person name="Tice H."/>
            <person name="Bruce D."/>
            <person name="Goodwin L."/>
            <person name="Pitluck S."/>
            <person name="Kyrpides N."/>
            <person name="Mavromatis K."/>
            <person name="Ivanova N."/>
            <person name="Mikhailova N."/>
            <person name="Munk A.C."/>
            <person name="Brettin T."/>
            <person name="Detter J.C."/>
            <person name="Han C."/>
            <person name="Tapia R."/>
            <person name="Larimer F."/>
            <person name="Land M."/>
            <person name="Hauser L."/>
            <person name="Markowitz V."/>
            <person name="Cheng J.-F."/>
            <person name="Hugenholtz P."/>
            <person name="Woyke T."/>
            <person name="Wu D."/>
            <person name="Spring S."/>
            <person name="Klenk H.-P."/>
            <person name="Eisen J.A."/>
        </authorList>
    </citation>
    <scope>NUCLEOTIDE SEQUENCE [LARGE SCALE GENOMIC DNA]</scope>
    <source>
        <strain evidence="5">DSM 5692</strain>
    </source>
</reference>
<evidence type="ECO:0000259" key="3">
    <source>
        <dbReference type="PROSITE" id="PS50887"/>
    </source>
</evidence>
<feature type="transmembrane region" description="Helical" evidence="1">
    <location>
        <begin position="106"/>
        <end position="129"/>
    </location>
</feature>
<feature type="transmembrane region" description="Helical" evidence="1">
    <location>
        <begin position="215"/>
        <end position="234"/>
    </location>
</feature>
<feature type="domain" description="PAC" evidence="2">
    <location>
        <begin position="303"/>
        <end position="355"/>
    </location>
</feature>
<dbReference type="PANTHER" id="PTHR46663:SF4">
    <property type="entry name" value="DIGUANYLATE CYCLASE DGCT-RELATED"/>
    <property type="match status" value="1"/>
</dbReference>
<evidence type="ECO:0000256" key="1">
    <source>
        <dbReference type="SAM" id="Phobius"/>
    </source>
</evidence>
<dbReference type="InterPro" id="IPR043128">
    <property type="entry name" value="Rev_trsase/Diguanyl_cyclase"/>
</dbReference>
<feature type="transmembrane region" description="Helical" evidence="1">
    <location>
        <begin position="181"/>
        <end position="203"/>
    </location>
</feature>
<protein>
    <submittedName>
        <fullName evidence="4">Diguanylate cyclase with PAS/PAC sensor</fullName>
    </submittedName>
</protein>
<dbReference type="KEGG" id="drt:Dret_0330"/>
<feature type="transmembrane region" description="Helical" evidence="1">
    <location>
        <begin position="71"/>
        <end position="94"/>
    </location>
</feature>
<dbReference type="InterPro" id="IPR052163">
    <property type="entry name" value="DGC-Regulatory_Protein"/>
</dbReference>
<dbReference type="InterPro" id="IPR031621">
    <property type="entry name" value="HisKA_7TM"/>
</dbReference>
<feature type="transmembrane region" description="Helical" evidence="1">
    <location>
        <begin position="12"/>
        <end position="32"/>
    </location>
</feature>
<evidence type="ECO:0000313" key="4">
    <source>
        <dbReference type="EMBL" id="ACV67632.1"/>
    </source>
</evidence>
<dbReference type="Pfam" id="PF16927">
    <property type="entry name" value="HisKA_7TM"/>
    <property type="match status" value="1"/>
</dbReference>
<dbReference type="InterPro" id="IPR000014">
    <property type="entry name" value="PAS"/>
</dbReference>
<dbReference type="CDD" id="cd01949">
    <property type="entry name" value="GGDEF"/>
    <property type="match status" value="1"/>
</dbReference>
<organism evidence="4 5">
    <name type="scientific">Desulfohalobium retbaense (strain ATCC 49708 / DSM 5692 / JCM 16813 / HR100)</name>
    <dbReference type="NCBI Taxonomy" id="485915"/>
    <lineage>
        <taxon>Bacteria</taxon>
        <taxon>Pseudomonadati</taxon>
        <taxon>Thermodesulfobacteriota</taxon>
        <taxon>Desulfovibrionia</taxon>
        <taxon>Desulfovibrionales</taxon>
        <taxon>Desulfohalobiaceae</taxon>
        <taxon>Desulfohalobium</taxon>
    </lineage>
</organism>
<evidence type="ECO:0000313" key="5">
    <source>
        <dbReference type="Proteomes" id="UP000001052"/>
    </source>
</evidence>
<keyword evidence="1" id="KW-0472">Membrane</keyword>
<dbReference type="CDD" id="cd00130">
    <property type="entry name" value="PAS"/>
    <property type="match status" value="1"/>
</dbReference>
<dbReference type="InterPro" id="IPR000700">
    <property type="entry name" value="PAS-assoc_C"/>
</dbReference>
<dbReference type="SMART" id="SM00267">
    <property type="entry name" value="GGDEF"/>
    <property type="match status" value="1"/>
</dbReference>
<evidence type="ECO:0000259" key="2">
    <source>
        <dbReference type="PROSITE" id="PS50113"/>
    </source>
</evidence>
<dbReference type="SMART" id="SM00091">
    <property type="entry name" value="PAS"/>
    <property type="match status" value="1"/>
</dbReference>
<dbReference type="EMBL" id="CP001734">
    <property type="protein sequence ID" value="ACV67632.1"/>
    <property type="molecule type" value="Genomic_DNA"/>
</dbReference>
<dbReference type="GO" id="GO:0003824">
    <property type="term" value="F:catalytic activity"/>
    <property type="evidence" value="ECO:0007669"/>
    <property type="project" value="UniProtKB-ARBA"/>
</dbReference>
<dbReference type="eggNOG" id="COG3283">
    <property type="taxonomic scope" value="Bacteria"/>
</dbReference>
<gene>
    <name evidence="4" type="ordered locus">Dret_0330</name>
</gene>
<feature type="domain" description="GGDEF" evidence="3">
    <location>
        <begin position="387"/>
        <end position="520"/>
    </location>
</feature>
<accession>C8X007</accession>
<dbReference type="SUPFAM" id="SSF55073">
    <property type="entry name" value="Nucleotide cyclase"/>
    <property type="match status" value="1"/>
</dbReference>
<dbReference type="Pfam" id="PF13188">
    <property type="entry name" value="PAS_8"/>
    <property type="match status" value="1"/>
</dbReference>
<dbReference type="AlphaFoldDB" id="C8X007"/>
<dbReference type="OrthoDB" id="9790367at2"/>
<dbReference type="InterPro" id="IPR000160">
    <property type="entry name" value="GGDEF_dom"/>
</dbReference>
<dbReference type="InterPro" id="IPR029787">
    <property type="entry name" value="Nucleotide_cyclase"/>
</dbReference>
<dbReference type="Gene3D" id="3.30.70.270">
    <property type="match status" value="1"/>
</dbReference>
<name>C8X007_DESRD</name>
<dbReference type="Gene3D" id="3.30.450.20">
    <property type="entry name" value="PAS domain"/>
    <property type="match status" value="1"/>
</dbReference>
<dbReference type="PROSITE" id="PS50113">
    <property type="entry name" value="PAC"/>
    <property type="match status" value="1"/>
</dbReference>
<dbReference type="InterPro" id="IPR035965">
    <property type="entry name" value="PAS-like_dom_sf"/>
</dbReference>
<dbReference type="SUPFAM" id="SSF55785">
    <property type="entry name" value="PYP-like sensor domain (PAS domain)"/>
    <property type="match status" value="1"/>
</dbReference>
<dbReference type="FunFam" id="3.30.70.270:FF:000001">
    <property type="entry name" value="Diguanylate cyclase domain protein"/>
    <property type="match status" value="1"/>
</dbReference>
<feature type="transmembrane region" description="Helical" evidence="1">
    <location>
        <begin position="149"/>
        <end position="169"/>
    </location>
</feature>
<dbReference type="NCBIfam" id="TIGR00229">
    <property type="entry name" value="sensory_box"/>
    <property type="match status" value="1"/>
</dbReference>